<accession>A0AAV4TSE8</accession>
<name>A0AAV4TSE8_CAEEX</name>
<sequence>MIDLPSRNQGVSTDGRGLVEVCTKRKKQAERQEYRFGICIKVKKPSPNPPSSLSYLLFSLFPWGLPPPLTISQDVREMARKALTQPGCRAIAVVPSWEFSFTASHYENPHWDSYLYFLYLFYLHPHPLPLLFGGSFSLGQRLLDVKRALLRNYMGRGELGGCMEKSFEI</sequence>
<protein>
    <submittedName>
        <fullName evidence="1">Uncharacterized protein</fullName>
    </submittedName>
</protein>
<proteinExistence type="predicted"/>
<evidence type="ECO:0000313" key="2">
    <source>
        <dbReference type="Proteomes" id="UP001054945"/>
    </source>
</evidence>
<evidence type="ECO:0000313" key="1">
    <source>
        <dbReference type="EMBL" id="GIY48426.1"/>
    </source>
</evidence>
<gene>
    <name evidence="1" type="ORF">CEXT_159911</name>
</gene>
<reference evidence="1 2" key="1">
    <citation type="submission" date="2021-06" db="EMBL/GenBank/DDBJ databases">
        <title>Caerostris extrusa draft genome.</title>
        <authorList>
            <person name="Kono N."/>
            <person name="Arakawa K."/>
        </authorList>
    </citation>
    <scope>NUCLEOTIDE SEQUENCE [LARGE SCALE GENOMIC DNA]</scope>
</reference>
<comment type="caution">
    <text evidence="1">The sequence shown here is derived from an EMBL/GenBank/DDBJ whole genome shotgun (WGS) entry which is preliminary data.</text>
</comment>
<dbReference type="AlphaFoldDB" id="A0AAV4TSE8"/>
<dbReference type="EMBL" id="BPLR01011713">
    <property type="protein sequence ID" value="GIY48426.1"/>
    <property type="molecule type" value="Genomic_DNA"/>
</dbReference>
<dbReference type="Proteomes" id="UP001054945">
    <property type="component" value="Unassembled WGS sequence"/>
</dbReference>
<keyword evidence="2" id="KW-1185">Reference proteome</keyword>
<organism evidence="1 2">
    <name type="scientific">Caerostris extrusa</name>
    <name type="common">Bark spider</name>
    <name type="synonym">Caerostris bankana</name>
    <dbReference type="NCBI Taxonomy" id="172846"/>
    <lineage>
        <taxon>Eukaryota</taxon>
        <taxon>Metazoa</taxon>
        <taxon>Ecdysozoa</taxon>
        <taxon>Arthropoda</taxon>
        <taxon>Chelicerata</taxon>
        <taxon>Arachnida</taxon>
        <taxon>Araneae</taxon>
        <taxon>Araneomorphae</taxon>
        <taxon>Entelegynae</taxon>
        <taxon>Araneoidea</taxon>
        <taxon>Araneidae</taxon>
        <taxon>Caerostris</taxon>
    </lineage>
</organism>